<dbReference type="CDD" id="cd00077">
    <property type="entry name" value="HDc"/>
    <property type="match status" value="1"/>
</dbReference>
<feature type="domain" description="HD" evidence="1">
    <location>
        <begin position="24"/>
        <end position="125"/>
    </location>
</feature>
<dbReference type="KEGG" id="psua:FLK61_31910"/>
<proteinExistence type="predicted"/>
<evidence type="ECO:0000259" key="1">
    <source>
        <dbReference type="PROSITE" id="PS51831"/>
    </source>
</evidence>
<dbReference type="PANTHER" id="PTHR33594">
    <property type="entry name" value="SUPERFAMILY HYDROLASE, PUTATIVE (AFU_ORTHOLOGUE AFUA_1G03035)-RELATED"/>
    <property type="match status" value="1"/>
</dbReference>
<keyword evidence="3" id="KW-1185">Reference proteome</keyword>
<dbReference type="SMART" id="SM00471">
    <property type="entry name" value="HDc"/>
    <property type="match status" value="1"/>
</dbReference>
<evidence type="ECO:0000313" key="3">
    <source>
        <dbReference type="Proteomes" id="UP000318138"/>
    </source>
</evidence>
<dbReference type="Gene3D" id="1.10.472.50">
    <property type="entry name" value="HD-domain/PDEase-like"/>
    <property type="match status" value="1"/>
</dbReference>
<reference evidence="3" key="1">
    <citation type="submission" date="2019-07" db="EMBL/GenBank/DDBJ databases">
        <title>Bacillus alkalisoli sp. nov. isolated from saline soil.</title>
        <authorList>
            <person name="Sun J.-Q."/>
            <person name="Xu L."/>
        </authorList>
    </citation>
    <scope>NUCLEOTIDE SEQUENCE [LARGE SCALE GENOMIC DNA]</scope>
    <source>
        <strain evidence="3">M4U3P1</strain>
    </source>
</reference>
<dbReference type="SUPFAM" id="SSF109604">
    <property type="entry name" value="HD-domain/PDEase-like"/>
    <property type="match status" value="1"/>
</dbReference>
<dbReference type="PROSITE" id="PS51831">
    <property type="entry name" value="HD"/>
    <property type="match status" value="1"/>
</dbReference>
<organism evidence="2 3">
    <name type="scientific">Paenalkalicoccus suaedae</name>
    <dbReference type="NCBI Taxonomy" id="2592382"/>
    <lineage>
        <taxon>Bacteria</taxon>
        <taxon>Bacillati</taxon>
        <taxon>Bacillota</taxon>
        <taxon>Bacilli</taxon>
        <taxon>Bacillales</taxon>
        <taxon>Bacillaceae</taxon>
        <taxon>Paenalkalicoccus</taxon>
    </lineage>
</organism>
<accession>A0A859FGF8</accession>
<dbReference type="InterPro" id="IPR003607">
    <property type="entry name" value="HD/PDEase_dom"/>
</dbReference>
<dbReference type="RefSeq" id="WP_176009351.1">
    <property type="nucleotide sequence ID" value="NZ_CP041372.2"/>
</dbReference>
<dbReference type="Pfam" id="PF01966">
    <property type="entry name" value="HD"/>
    <property type="match status" value="1"/>
</dbReference>
<protein>
    <submittedName>
        <fullName evidence="2">HD domain-containing protein</fullName>
    </submittedName>
</protein>
<dbReference type="Gene3D" id="1.20.58.1910">
    <property type="match status" value="1"/>
</dbReference>
<name>A0A859FGF8_9BACI</name>
<dbReference type="Proteomes" id="UP000318138">
    <property type="component" value="Chromosome"/>
</dbReference>
<dbReference type="EMBL" id="CP041372">
    <property type="protein sequence ID" value="QKS71316.1"/>
    <property type="molecule type" value="Genomic_DNA"/>
</dbReference>
<dbReference type="InterPro" id="IPR006674">
    <property type="entry name" value="HD_domain"/>
</dbReference>
<sequence length="213" mass="24326">MQKWIEQATHDVRVFFESDSTGHDFAHIERVRSMALRLADIEHADKAEVELTAILHDYGDEKFYATKEDGGAALRQWLDQTTLLPEQKDRIETAIRTVGFKGGTNESPKTLLAKIVQDADRLDAIGAIGIARTFMYAGATGSKMHEDKQQIRDAMTAEEYRDGTSTATQHMHEKLLKLKDLMQTKAGKQEAEKRHQFMLDFLEQFNKEWNRGN</sequence>
<dbReference type="PANTHER" id="PTHR33594:SF1">
    <property type="entry name" value="HD_PDEASE DOMAIN-CONTAINING PROTEIN"/>
    <property type="match status" value="1"/>
</dbReference>
<evidence type="ECO:0000313" key="2">
    <source>
        <dbReference type="EMBL" id="QKS71316.1"/>
    </source>
</evidence>
<gene>
    <name evidence="2" type="ORF">FLK61_31910</name>
</gene>
<dbReference type="AlphaFoldDB" id="A0A859FGF8"/>